<feature type="signal peptide" evidence="5">
    <location>
        <begin position="1"/>
        <end position="22"/>
    </location>
</feature>
<evidence type="ECO:0000256" key="3">
    <source>
        <dbReference type="ARBA" id="ARBA00022692"/>
    </source>
</evidence>
<dbReference type="Proteomes" id="UP000696931">
    <property type="component" value="Unassembled WGS sequence"/>
</dbReference>
<evidence type="ECO:0000256" key="4">
    <source>
        <dbReference type="ARBA" id="ARBA00023136"/>
    </source>
</evidence>
<dbReference type="InterPro" id="IPR039910">
    <property type="entry name" value="D15-like"/>
</dbReference>
<feature type="domain" description="POTRA" evidence="6">
    <location>
        <begin position="131"/>
        <end position="209"/>
    </location>
</feature>
<evidence type="ECO:0000259" key="6">
    <source>
        <dbReference type="PROSITE" id="PS51779"/>
    </source>
</evidence>
<dbReference type="PANTHER" id="PTHR12815:SF18">
    <property type="entry name" value="SORTING AND ASSEMBLY MACHINERY COMPONENT 50 HOMOLOG"/>
    <property type="match status" value="1"/>
</dbReference>
<dbReference type="InterPro" id="IPR034746">
    <property type="entry name" value="POTRA"/>
</dbReference>
<comment type="subcellular location">
    <subcellularLocation>
        <location evidence="1">Membrane</location>
    </subcellularLocation>
</comment>
<dbReference type="InterPro" id="IPR000184">
    <property type="entry name" value="Bac_surfAg_D15"/>
</dbReference>
<evidence type="ECO:0000256" key="1">
    <source>
        <dbReference type="ARBA" id="ARBA00004370"/>
    </source>
</evidence>
<accession>A0A933W2I1</accession>
<dbReference type="PANTHER" id="PTHR12815">
    <property type="entry name" value="SORTING AND ASSEMBLY MACHINERY SAMM50 PROTEIN FAMILY MEMBER"/>
    <property type="match status" value="1"/>
</dbReference>
<dbReference type="GO" id="GO:0019867">
    <property type="term" value="C:outer membrane"/>
    <property type="evidence" value="ECO:0007669"/>
    <property type="project" value="InterPro"/>
</dbReference>
<evidence type="ECO:0000256" key="5">
    <source>
        <dbReference type="SAM" id="SignalP"/>
    </source>
</evidence>
<reference evidence="7" key="1">
    <citation type="submission" date="2020-07" db="EMBL/GenBank/DDBJ databases">
        <title>Huge and variable diversity of episymbiotic CPR bacteria and DPANN archaea in groundwater ecosystems.</title>
        <authorList>
            <person name="He C.Y."/>
            <person name="Keren R."/>
            <person name="Whittaker M."/>
            <person name="Farag I.F."/>
            <person name="Doudna J."/>
            <person name="Cate J.H.D."/>
            <person name="Banfield J.F."/>
        </authorList>
    </citation>
    <scope>NUCLEOTIDE SEQUENCE</scope>
    <source>
        <strain evidence="7">NC_groundwater_1813_Pr3_B-0.1um_71_17</strain>
    </source>
</reference>
<evidence type="ECO:0000313" key="7">
    <source>
        <dbReference type="EMBL" id="MBI5168883.1"/>
    </source>
</evidence>
<keyword evidence="5" id="KW-0732">Signal</keyword>
<evidence type="ECO:0000256" key="2">
    <source>
        <dbReference type="ARBA" id="ARBA00022452"/>
    </source>
</evidence>
<feature type="domain" description="POTRA" evidence="6">
    <location>
        <begin position="212"/>
        <end position="285"/>
    </location>
</feature>
<dbReference type="Pfam" id="PF01103">
    <property type="entry name" value="Omp85"/>
    <property type="match status" value="1"/>
</dbReference>
<name>A0A933W2I1_UNCEI</name>
<feature type="chain" id="PRO_5038001783" evidence="5">
    <location>
        <begin position="23"/>
        <end position="657"/>
    </location>
</feature>
<keyword evidence="3" id="KW-0812">Transmembrane</keyword>
<keyword evidence="4" id="KW-0472">Membrane</keyword>
<keyword evidence="2" id="KW-1134">Transmembrane beta strand</keyword>
<dbReference type="PROSITE" id="PS51779">
    <property type="entry name" value="POTRA"/>
    <property type="match status" value="2"/>
</dbReference>
<sequence length="657" mass="72768">MRLRPARALFALVFGVAISALAGGAPSRAEAQTGELPEELRSIAEVRWTGLDKLGGRQLKAANLKTRRPSRLPWRDRPTLRRDYLVADSAAILGLYRHYGFLDAAVRVRVEPMTDPRSARVVFDVKEGPRSRIVRVDLQGVHVVSESDVRRGLLARPGSPFDPSFLHLDTLKIRTLYRSRGYFVNVASAYRRGTPESTAVAVRYDVVEGPQHRVGKIEYFGAKHVREELGRRELLLAPGDVYDEDRLNRSIERMYQTSLFRQVQVSTPIDTAGARVDLQLRVSERKPRWIDGGVGSGSADRFRIAGQWGHGNLDTRALRGVVDGELAWDGRGRFTKSATGATLSEPWLFGVRLLGQAGLFYRQFDDWADSRFHQRTFARGFNFLLYREVGRMGRVTLVQENAFVSQSYEALSDTANAVLDSLAGAVVPRYRSNTARLTLERDTRNDRVAPTRGSYQSIAGEVAGGPLKGQSSYRKSVVTSTWYTPYRNGWSLAARASSGLMGPMGDAPTNFSPDLGVDSLVARVPRESRFFLGGVNSIRGYGENTVPSDGGLAMVLANVELRVPVAGPFGLEFFLDAGNVWARPEYIRAKDFGLPGRVPAVGTNGVRYTYGVGARVLLPFGPLRVDLAWSEHPDFPHASLFGRRVPFTYQFAIGPTF</sequence>
<proteinExistence type="predicted"/>
<dbReference type="EMBL" id="JACRIW010000038">
    <property type="protein sequence ID" value="MBI5168883.1"/>
    <property type="molecule type" value="Genomic_DNA"/>
</dbReference>
<dbReference type="Pfam" id="PF07244">
    <property type="entry name" value="POTRA"/>
    <property type="match status" value="2"/>
</dbReference>
<comment type="caution">
    <text evidence="7">The sequence shown here is derived from an EMBL/GenBank/DDBJ whole genome shotgun (WGS) entry which is preliminary data.</text>
</comment>
<dbReference type="InterPro" id="IPR010827">
    <property type="entry name" value="BamA/TamA_POTRA"/>
</dbReference>
<dbReference type="AlphaFoldDB" id="A0A933W2I1"/>
<protein>
    <submittedName>
        <fullName evidence="7">BamA/TamA family outer membrane protein</fullName>
    </submittedName>
</protein>
<gene>
    <name evidence="7" type="ORF">HZA61_05320</name>
</gene>
<organism evidence="7 8">
    <name type="scientific">Eiseniibacteriota bacterium</name>
    <dbReference type="NCBI Taxonomy" id="2212470"/>
    <lineage>
        <taxon>Bacteria</taxon>
        <taxon>Candidatus Eiseniibacteriota</taxon>
    </lineage>
</organism>
<evidence type="ECO:0000313" key="8">
    <source>
        <dbReference type="Proteomes" id="UP000696931"/>
    </source>
</evidence>
<dbReference type="Gene3D" id="2.40.160.50">
    <property type="entry name" value="membrane protein fhac: a member of the omp85/tpsb transporter family"/>
    <property type="match status" value="1"/>
</dbReference>
<dbReference type="Gene3D" id="3.10.20.310">
    <property type="entry name" value="membrane protein fhac"/>
    <property type="match status" value="3"/>
</dbReference>